<dbReference type="OrthoDB" id="5946976at2759"/>
<dbReference type="PANTHER" id="PTHR46520">
    <property type="entry name" value="SERINE BETA-LACTAMASE-LIKE PROTEIN LACTB, MITOCHONDRIAL"/>
    <property type="match status" value="1"/>
</dbReference>
<feature type="region of interest" description="Disordered" evidence="1">
    <location>
        <begin position="194"/>
        <end position="215"/>
    </location>
</feature>
<dbReference type="Proteomes" id="UP000245119">
    <property type="component" value="Linkage Group LG2"/>
</dbReference>
<evidence type="ECO:0000256" key="1">
    <source>
        <dbReference type="SAM" id="MobiDB-lite"/>
    </source>
</evidence>
<name>A0A2T7PS94_POMCA</name>
<keyword evidence="4" id="KW-1185">Reference proteome</keyword>
<dbReference type="InterPro" id="IPR012338">
    <property type="entry name" value="Beta-lactam/transpept-like"/>
</dbReference>
<sequence>MTVFGVVLFHVAKRTKESFCEEDVREEGKEIDGEIKNYQNGLKIASSTNSSASRYDQRQHISLEEAIKQAKDLCQRVKDESGSPGLVMAVSVNGKIVMSDGFGFADVENRVPCTPDSVMRIASISKSLTMTAVAKAVENNILDLDKPVQEYVPQFPEKEVNGEKVTVTTRQLVSHLGGIRHYDKKYMQKDGTKNLEGKTLKNDNEGPYPEVTEKSKVSRANPFKNLKLTKEFEQKEYFIRKHYASVEKSLDIFKNDPLVHKPGTKFLYTTHGWTLVAAVLEGATKQKFPDLMIKLFKDLGLENTYLEKNQPIIYNRARFYARSKKNQLVNAPYVECSHKYAGGGMMSTAPDLVRFGNAMLYSYQLPDTINLEQNRETERSGDADNIGESTSDRRLPGYLKKSTMQQIWSPVSLAKYKVVDDGFYAMGWAVVPEQQEVGSGRKGHFYVSHTGGAVGASSVLLIIPSTKNAELGEISCTPPQGVVVAMIVNMISVSLLGTALKIAKLFEEVSV</sequence>
<dbReference type="Pfam" id="PF00144">
    <property type="entry name" value="Beta-lactamase"/>
    <property type="match status" value="1"/>
</dbReference>
<dbReference type="Gene3D" id="3.40.710.10">
    <property type="entry name" value="DD-peptidase/beta-lactamase superfamily"/>
    <property type="match status" value="1"/>
</dbReference>
<evidence type="ECO:0000313" key="3">
    <source>
        <dbReference type="EMBL" id="PVD36270.1"/>
    </source>
</evidence>
<feature type="domain" description="Beta-lactamase-related" evidence="2">
    <location>
        <begin position="75"/>
        <end position="489"/>
    </location>
</feature>
<reference evidence="3 4" key="1">
    <citation type="submission" date="2018-04" db="EMBL/GenBank/DDBJ databases">
        <title>The genome of golden apple snail Pomacea canaliculata provides insight into stress tolerance and invasive adaptation.</title>
        <authorList>
            <person name="Liu C."/>
            <person name="Liu B."/>
            <person name="Ren Y."/>
            <person name="Zhang Y."/>
            <person name="Wang H."/>
            <person name="Li S."/>
            <person name="Jiang F."/>
            <person name="Yin L."/>
            <person name="Zhang G."/>
            <person name="Qian W."/>
            <person name="Fan W."/>
        </authorList>
    </citation>
    <scope>NUCLEOTIDE SEQUENCE [LARGE SCALE GENOMIC DNA]</scope>
    <source>
        <strain evidence="3">SZHN2017</strain>
        <tissue evidence="3">Muscle</tissue>
    </source>
</reference>
<dbReference type="STRING" id="400727.A0A2T7PS94"/>
<accession>A0A2T7PS94</accession>
<protein>
    <recommendedName>
        <fullName evidence="2">Beta-lactamase-related domain-containing protein</fullName>
    </recommendedName>
</protein>
<feature type="region of interest" description="Disordered" evidence="1">
    <location>
        <begin position="375"/>
        <end position="394"/>
    </location>
</feature>
<evidence type="ECO:0000259" key="2">
    <source>
        <dbReference type="Pfam" id="PF00144"/>
    </source>
</evidence>
<dbReference type="InterPro" id="IPR001466">
    <property type="entry name" value="Beta-lactam-related"/>
</dbReference>
<dbReference type="AlphaFoldDB" id="A0A2T7PS94"/>
<proteinExistence type="predicted"/>
<evidence type="ECO:0000313" key="4">
    <source>
        <dbReference type="Proteomes" id="UP000245119"/>
    </source>
</evidence>
<dbReference type="GO" id="GO:0019216">
    <property type="term" value="P:regulation of lipid metabolic process"/>
    <property type="evidence" value="ECO:0007669"/>
    <property type="project" value="TreeGrafter"/>
</dbReference>
<dbReference type="EMBL" id="PZQS01000002">
    <property type="protein sequence ID" value="PVD36270.1"/>
    <property type="molecule type" value="Genomic_DNA"/>
</dbReference>
<dbReference type="PANTHER" id="PTHR46520:SF1">
    <property type="entry name" value="SERINE BETA-LACTAMASE-LIKE PROTEIN LACTB, MITOCHONDRIAL"/>
    <property type="match status" value="1"/>
</dbReference>
<dbReference type="GO" id="GO:0005739">
    <property type="term" value="C:mitochondrion"/>
    <property type="evidence" value="ECO:0007669"/>
    <property type="project" value="TreeGrafter"/>
</dbReference>
<gene>
    <name evidence="3" type="ORF">C0Q70_03248</name>
</gene>
<dbReference type="GO" id="GO:0008233">
    <property type="term" value="F:peptidase activity"/>
    <property type="evidence" value="ECO:0007669"/>
    <property type="project" value="TreeGrafter"/>
</dbReference>
<feature type="compositionally biased region" description="Basic and acidic residues" evidence="1">
    <location>
        <begin position="194"/>
        <end position="204"/>
    </location>
</feature>
<dbReference type="GO" id="GO:0006508">
    <property type="term" value="P:proteolysis"/>
    <property type="evidence" value="ECO:0007669"/>
    <property type="project" value="TreeGrafter"/>
</dbReference>
<comment type="caution">
    <text evidence="3">The sequence shown here is derived from an EMBL/GenBank/DDBJ whole genome shotgun (WGS) entry which is preliminary data.</text>
</comment>
<dbReference type="SUPFAM" id="SSF56601">
    <property type="entry name" value="beta-lactamase/transpeptidase-like"/>
    <property type="match status" value="1"/>
</dbReference>
<dbReference type="InterPro" id="IPR052794">
    <property type="entry name" value="Mito_Ser_Protease_LACTB"/>
</dbReference>
<organism evidence="3 4">
    <name type="scientific">Pomacea canaliculata</name>
    <name type="common">Golden apple snail</name>
    <dbReference type="NCBI Taxonomy" id="400727"/>
    <lineage>
        <taxon>Eukaryota</taxon>
        <taxon>Metazoa</taxon>
        <taxon>Spiralia</taxon>
        <taxon>Lophotrochozoa</taxon>
        <taxon>Mollusca</taxon>
        <taxon>Gastropoda</taxon>
        <taxon>Caenogastropoda</taxon>
        <taxon>Architaenioglossa</taxon>
        <taxon>Ampullarioidea</taxon>
        <taxon>Ampullariidae</taxon>
        <taxon>Pomacea</taxon>
    </lineage>
</organism>